<dbReference type="InParanoid" id="A0A409WR85"/>
<accession>A0A409WR85</accession>
<evidence type="ECO:0008006" key="3">
    <source>
        <dbReference type="Google" id="ProtNLM"/>
    </source>
</evidence>
<dbReference type="Proteomes" id="UP000283269">
    <property type="component" value="Unassembled WGS sequence"/>
</dbReference>
<dbReference type="EMBL" id="NHYD01003290">
    <property type="protein sequence ID" value="PPQ81012.1"/>
    <property type="molecule type" value="Genomic_DNA"/>
</dbReference>
<name>A0A409WR85_PSICY</name>
<evidence type="ECO:0000313" key="1">
    <source>
        <dbReference type="EMBL" id="PPQ81012.1"/>
    </source>
</evidence>
<reference evidence="1 2" key="1">
    <citation type="journal article" date="2018" name="Evol. Lett.">
        <title>Horizontal gene cluster transfer increased hallucinogenic mushroom diversity.</title>
        <authorList>
            <person name="Reynolds H.T."/>
            <person name="Vijayakumar V."/>
            <person name="Gluck-Thaler E."/>
            <person name="Korotkin H.B."/>
            <person name="Matheny P.B."/>
            <person name="Slot J.C."/>
        </authorList>
    </citation>
    <scope>NUCLEOTIDE SEQUENCE [LARGE SCALE GENOMIC DNA]</scope>
    <source>
        <strain evidence="1 2">2631</strain>
    </source>
</reference>
<keyword evidence="2" id="KW-1185">Reference proteome</keyword>
<organism evidence="1 2">
    <name type="scientific">Psilocybe cyanescens</name>
    <dbReference type="NCBI Taxonomy" id="93625"/>
    <lineage>
        <taxon>Eukaryota</taxon>
        <taxon>Fungi</taxon>
        <taxon>Dikarya</taxon>
        <taxon>Basidiomycota</taxon>
        <taxon>Agaricomycotina</taxon>
        <taxon>Agaricomycetes</taxon>
        <taxon>Agaricomycetidae</taxon>
        <taxon>Agaricales</taxon>
        <taxon>Agaricineae</taxon>
        <taxon>Strophariaceae</taxon>
        <taxon>Psilocybe</taxon>
    </lineage>
</organism>
<dbReference type="SUPFAM" id="SSF52047">
    <property type="entry name" value="RNI-like"/>
    <property type="match status" value="1"/>
</dbReference>
<protein>
    <recommendedName>
        <fullName evidence="3">F-box domain-containing protein</fullName>
    </recommendedName>
</protein>
<proteinExistence type="predicted"/>
<evidence type="ECO:0000313" key="2">
    <source>
        <dbReference type="Proteomes" id="UP000283269"/>
    </source>
</evidence>
<gene>
    <name evidence="1" type="ORF">CVT25_014520</name>
</gene>
<dbReference type="AlphaFoldDB" id="A0A409WR85"/>
<comment type="caution">
    <text evidence="1">The sequence shown here is derived from an EMBL/GenBank/DDBJ whole genome shotgun (WGS) entry which is preliminary data.</text>
</comment>
<dbReference type="Gene3D" id="3.80.10.10">
    <property type="entry name" value="Ribonuclease Inhibitor"/>
    <property type="match status" value="1"/>
</dbReference>
<dbReference type="OrthoDB" id="3071584at2759"/>
<dbReference type="InterPro" id="IPR032675">
    <property type="entry name" value="LRR_dom_sf"/>
</dbReference>
<sequence length="495" mass="55969">MVDIPLEIWFNIAHFIPAQDLLRLMSLNRVFFYTAMDIRYKGVTIPTKTGTESKQLLTRLSDPFVSARVRHLSLVLYAKPQSMVPNPGRFMYLRTVNGQQSITDTLMFFRIAHQFSPSHPQSPDFEDLLGEFVAGSSDFSNINGFTIKTWYMPSAYNLSAIYSSIWSAFGPKLQKLCLEGNLEHYHLLVDSRPSLTGLKELQIDFDRNSFHHGQNSGNSLNDIVTFINSLSPHLEVLRIRSWFALDISDLLAPLAVFPKLVHLEVNVTFMSCKDPVGLQNFIYHLSHTIRKINLRINPSQSFINSPSFHPSSRWFLTCVEDDECFSQLRMIDIYLGPTIGNGLMDIAAAFIRRASSTLGELGIHERNLNADDAKLLIDGLSECTTINALSFSILNMTVDLVDQLASSVPGLRRLWISVDGAFDSAEVEGHNATFLRELQTRSYSDWKLEDLSIMQNKNRTQEVDHDIMLAFARSIPSLFSFFGNGHMDRTATADL</sequence>